<evidence type="ECO:0000313" key="2">
    <source>
        <dbReference type="Proteomes" id="UP000295621"/>
    </source>
</evidence>
<comment type="caution">
    <text evidence="1">The sequence shown here is derived from an EMBL/GenBank/DDBJ whole genome shotgun (WGS) entry which is preliminary data.</text>
</comment>
<accession>A0A4R4RI14</accession>
<reference evidence="1 2" key="1">
    <citation type="submission" date="2019-02" db="EMBL/GenBank/DDBJ databases">
        <title>Draft genome sequences of novel Actinobacteria.</title>
        <authorList>
            <person name="Sahin N."/>
            <person name="Ay H."/>
            <person name="Saygin H."/>
        </authorList>
    </citation>
    <scope>NUCLEOTIDE SEQUENCE [LARGE SCALE GENOMIC DNA]</scope>
    <source>
        <strain evidence="1 2">KC603</strain>
    </source>
</reference>
<dbReference type="Proteomes" id="UP000295621">
    <property type="component" value="Unassembled WGS sequence"/>
</dbReference>
<name>A0A4R4RI14_9ACTN</name>
<dbReference type="OrthoDB" id="3524093at2"/>
<gene>
    <name evidence="1" type="ORF">E1212_19110</name>
</gene>
<organism evidence="1 2">
    <name type="scientific">Jiangella ureilytica</name>
    <dbReference type="NCBI Taxonomy" id="2530374"/>
    <lineage>
        <taxon>Bacteria</taxon>
        <taxon>Bacillati</taxon>
        <taxon>Actinomycetota</taxon>
        <taxon>Actinomycetes</taxon>
        <taxon>Jiangellales</taxon>
        <taxon>Jiangellaceae</taxon>
        <taxon>Jiangella</taxon>
    </lineage>
</organism>
<protein>
    <submittedName>
        <fullName evidence="1">Uncharacterized protein</fullName>
    </submittedName>
</protein>
<proteinExistence type="predicted"/>
<keyword evidence="2" id="KW-1185">Reference proteome</keyword>
<dbReference type="EMBL" id="SMKL01000046">
    <property type="protein sequence ID" value="TDC49087.1"/>
    <property type="molecule type" value="Genomic_DNA"/>
</dbReference>
<sequence>MVTLPRSARLAAWGTAWLRNEAGLDDVVDRVRADDEPHDAVDVPGAATATGLSEALQALRGAGATAFLVALPAPGDPTGLGGPADLNGYAVDAGEVVIADGAPYALVPDVRTFGPPGDQGHLVTWMVRSAQPAPPGPSLSDADKELTAALLAAGSTLTDLDVPSWRPEVEALLGDIRANRESDPLPRAFPQQAQAVAARAARLLAVVRFALGDDGGAVTATEASSRRAALQPLERASRSALATACNALAVRQG</sequence>
<dbReference type="RefSeq" id="WP_131985350.1">
    <property type="nucleotide sequence ID" value="NZ_SMKL01000046.1"/>
</dbReference>
<evidence type="ECO:0000313" key="1">
    <source>
        <dbReference type="EMBL" id="TDC49087.1"/>
    </source>
</evidence>
<dbReference type="AlphaFoldDB" id="A0A4R4RI14"/>